<dbReference type="AlphaFoldDB" id="A0A178ZLD1"/>
<dbReference type="GeneID" id="30009769"/>
<protein>
    <submittedName>
        <fullName evidence="2">Uncharacterized protein</fullName>
    </submittedName>
</protein>
<sequence>MTDNAQDEKHRGDLHDDNAAIWFANQWGSCYGQGQLGAGRRRKKVEQVGPWLAMIESPQLAEAKGHTKASVRVEAKASKAGRANDSGFCCASGSSYFRPAISKQFVLCAMCDPGLRDSLRAEGTRPRIDESFMQDESSWSLQRIGKPGKSQSNTHNVNRSMMVLSKKSHGTELRRGPTL</sequence>
<proteinExistence type="predicted"/>
<dbReference type="EMBL" id="LVYI01000004">
    <property type="protein sequence ID" value="OAP60599.1"/>
    <property type="molecule type" value="Genomic_DNA"/>
</dbReference>
<comment type="caution">
    <text evidence="2">The sequence shown here is derived from an EMBL/GenBank/DDBJ whole genome shotgun (WGS) entry which is preliminary data.</text>
</comment>
<name>A0A178ZLD1_9EURO</name>
<gene>
    <name evidence="2" type="ORF">AYL99_05601</name>
</gene>
<evidence type="ECO:0000256" key="1">
    <source>
        <dbReference type="SAM" id="MobiDB-lite"/>
    </source>
</evidence>
<organism evidence="2 3">
    <name type="scientific">Fonsecaea erecta</name>
    <dbReference type="NCBI Taxonomy" id="1367422"/>
    <lineage>
        <taxon>Eukaryota</taxon>
        <taxon>Fungi</taxon>
        <taxon>Dikarya</taxon>
        <taxon>Ascomycota</taxon>
        <taxon>Pezizomycotina</taxon>
        <taxon>Eurotiomycetes</taxon>
        <taxon>Chaetothyriomycetidae</taxon>
        <taxon>Chaetothyriales</taxon>
        <taxon>Herpotrichiellaceae</taxon>
        <taxon>Fonsecaea</taxon>
    </lineage>
</organism>
<accession>A0A178ZLD1</accession>
<keyword evidence="3" id="KW-1185">Reference proteome</keyword>
<feature type="compositionally biased region" description="Basic and acidic residues" evidence="1">
    <location>
        <begin position="169"/>
        <end position="179"/>
    </location>
</feature>
<feature type="region of interest" description="Disordered" evidence="1">
    <location>
        <begin position="132"/>
        <end position="179"/>
    </location>
</feature>
<dbReference type="RefSeq" id="XP_018693966.1">
    <property type="nucleotide sequence ID" value="XM_018837113.1"/>
</dbReference>
<reference evidence="2 3" key="1">
    <citation type="submission" date="2016-04" db="EMBL/GenBank/DDBJ databases">
        <title>Draft genome of Fonsecaea erecta CBS 125763.</title>
        <authorList>
            <person name="Weiss V.A."/>
            <person name="Vicente V.A."/>
            <person name="Raittz R.T."/>
            <person name="Moreno L.F."/>
            <person name="De Souza E.M."/>
            <person name="Pedrosa F.O."/>
            <person name="Steffens M.B."/>
            <person name="Faoro H."/>
            <person name="Tadra-Sfeir M.Z."/>
            <person name="Najafzadeh M.J."/>
            <person name="Felipe M.S."/>
            <person name="Teixeira M."/>
            <person name="Sun J."/>
            <person name="Xi L."/>
            <person name="Gomes R."/>
            <person name="De Azevedo C.M."/>
            <person name="Salgado C.G."/>
            <person name="Da Silva M.B."/>
            <person name="Nascimento M.F."/>
            <person name="Queiroz-Telles F."/>
            <person name="Attili D.S."/>
            <person name="Gorbushina A."/>
        </authorList>
    </citation>
    <scope>NUCLEOTIDE SEQUENCE [LARGE SCALE GENOMIC DNA]</scope>
    <source>
        <strain evidence="2 3">CBS 125763</strain>
    </source>
</reference>
<feature type="compositionally biased region" description="Polar residues" evidence="1">
    <location>
        <begin position="149"/>
        <end position="159"/>
    </location>
</feature>
<evidence type="ECO:0000313" key="2">
    <source>
        <dbReference type="EMBL" id="OAP60599.1"/>
    </source>
</evidence>
<evidence type="ECO:0000313" key="3">
    <source>
        <dbReference type="Proteomes" id="UP000078343"/>
    </source>
</evidence>
<dbReference type="Proteomes" id="UP000078343">
    <property type="component" value="Unassembled WGS sequence"/>
</dbReference>